<dbReference type="InterPro" id="IPR036953">
    <property type="entry name" value="GreA/GreB_C_sf"/>
</dbReference>
<dbReference type="Proteomes" id="UP001214250">
    <property type="component" value="Chromosome 1"/>
</dbReference>
<keyword evidence="2" id="KW-0251">Elongation factor</keyword>
<evidence type="ECO:0000259" key="1">
    <source>
        <dbReference type="Pfam" id="PF01272"/>
    </source>
</evidence>
<organism evidence="2 3">
    <name type="scientific">Lentisphaera profundi</name>
    <dbReference type="NCBI Taxonomy" id="1658616"/>
    <lineage>
        <taxon>Bacteria</taxon>
        <taxon>Pseudomonadati</taxon>
        <taxon>Lentisphaerota</taxon>
        <taxon>Lentisphaeria</taxon>
        <taxon>Lentisphaerales</taxon>
        <taxon>Lentisphaeraceae</taxon>
        <taxon>Lentisphaera</taxon>
    </lineage>
</organism>
<name>A0ABY7VTQ5_9BACT</name>
<sequence length="156" mass="17559">MNKNELLKIIIERLQADYSESVNAINETAEIATHEENIAKSKYDTKSIEASYLVEGQLRRNAELEEEITSYQAMRIKTFDQNSRVLLSALIKVEDEDGKIIQFFMGPQAGGMIIDSVQLITPRSPLGQELLGKYVGDEVCVSLDNELKTYKIISLS</sequence>
<protein>
    <submittedName>
        <fullName evidence="2">GreA/GreB family elongation factor</fullName>
    </submittedName>
</protein>
<dbReference type="InterPro" id="IPR023459">
    <property type="entry name" value="Tscrpt_elong_fac_GreA/B_fam"/>
</dbReference>
<dbReference type="PIRSF" id="PIRSF006092">
    <property type="entry name" value="GreA_GreB"/>
    <property type="match status" value="1"/>
</dbReference>
<dbReference type="EMBL" id="CP117811">
    <property type="protein sequence ID" value="WDE96610.1"/>
    <property type="molecule type" value="Genomic_DNA"/>
</dbReference>
<dbReference type="SUPFAM" id="SSF54534">
    <property type="entry name" value="FKBP-like"/>
    <property type="match status" value="1"/>
</dbReference>
<dbReference type="Pfam" id="PF01272">
    <property type="entry name" value="GreA_GreB"/>
    <property type="match status" value="1"/>
</dbReference>
<reference evidence="2 3" key="1">
    <citation type="submission" date="2023-02" db="EMBL/GenBank/DDBJ databases">
        <title>Genome sequence of Lentisphaera profundi SAORIC-696.</title>
        <authorList>
            <person name="Kim e."/>
            <person name="Cho J.-C."/>
            <person name="Choi A."/>
            <person name="Kang I."/>
        </authorList>
    </citation>
    <scope>NUCLEOTIDE SEQUENCE [LARGE SCALE GENOMIC DNA]</scope>
    <source>
        <strain evidence="2 3">SAORIC-696</strain>
    </source>
</reference>
<evidence type="ECO:0000313" key="3">
    <source>
        <dbReference type="Proteomes" id="UP001214250"/>
    </source>
</evidence>
<dbReference type="InterPro" id="IPR001437">
    <property type="entry name" value="Tscrpt_elong_fac_GreA/B_C"/>
</dbReference>
<dbReference type="GO" id="GO:0003746">
    <property type="term" value="F:translation elongation factor activity"/>
    <property type="evidence" value="ECO:0007669"/>
    <property type="project" value="UniProtKB-KW"/>
</dbReference>
<keyword evidence="3" id="KW-1185">Reference proteome</keyword>
<proteinExistence type="predicted"/>
<gene>
    <name evidence="2" type="ORF">PQO03_01335</name>
</gene>
<evidence type="ECO:0000313" key="2">
    <source>
        <dbReference type="EMBL" id="WDE96610.1"/>
    </source>
</evidence>
<feature type="domain" description="Transcription elongation factor GreA/GreB C-terminal" evidence="1">
    <location>
        <begin position="84"/>
        <end position="155"/>
    </location>
</feature>
<accession>A0ABY7VTQ5</accession>
<keyword evidence="2" id="KW-0648">Protein biosynthesis</keyword>
<dbReference type="Gene3D" id="3.10.50.30">
    <property type="entry name" value="Transcription elongation factor, GreA/GreB, C-terminal domain"/>
    <property type="match status" value="1"/>
</dbReference>
<dbReference type="RefSeq" id="WP_274150675.1">
    <property type="nucleotide sequence ID" value="NZ_CP117811.1"/>
</dbReference>